<dbReference type="Proteomes" id="UP001162060">
    <property type="component" value="Unassembled WGS sequence"/>
</dbReference>
<dbReference type="EMBL" id="CAKLBY020000339">
    <property type="protein sequence ID" value="CAK7945999.1"/>
    <property type="molecule type" value="Genomic_DNA"/>
</dbReference>
<evidence type="ECO:0008006" key="3">
    <source>
        <dbReference type="Google" id="ProtNLM"/>
    </source>
</evidence>
<proteinExistence type="predicted"/>
<name>A0AAV1VGF8_9STRA</name>
<organism evidence="1 2">
    <name type="scientific">Peronospora matthiolae</name>
    <dbReference type="NCBI Taxonomy" id="2874970"/>
    <lineage>
        <taxon>Eukaryota</taxon>
        <taxon>Sar</taxon>
        <taxon>Stramenopiles</taxon>
        <taxon>Oomycota</taxon>
        <taxon>Peronosporomycetes</taxon>
        <taxon>Peronosporales</taxon>
        <taxon>Peronosporaceae</taxon>
        <taxon>Peronospora</taxon>
    </lineage>
</organism>
<reference evidence="1" key="1">
    <citation type="submission" date="2024-01" db="EMBL/GenBank/DDBJ databases">
        <authorList>
            <person name="Webb A."/>
        </authorList>
    </citation>
    <scope>NUCLEOTIDE SEQUENCE</scope>
    <source>
        <strain evidence="1">Pm1</strain>
    </source>
</reference>
<dbReference type="AlphaFoldDB" id="A0AAV1VGF8"/>
<comment type="caution">
    <text evidence="1">The sequence shown here is derived from an EMBL/GenBank/DDBJ whole genome shotgun (WGS) entry which is preliminary data.</text>
</comment>
<sequence>MVVVSAGDGKTTSENEIAGAKIGVIRMFMLARRLCCFKQVVAGHARQTAAPERICDATGDRVELLARLGILSTSQQQLNTALSALYDGACPQRG</sequence>
<accession>A0AAV1VGF8</accession>
<protein>
    <recommendedName>
        <fullName evidence="3">Transposase</fullName>
    </recommendedName>
</protein>
<gene>
    <name evidence="1" type="ORF">PM001_LOCUS31149</name>
</gene>
<evidence type="ECO:0000313" key="1">
    <source>
        <dbReference type="EMBL" id="CAK7945999.1"/>
    </source>
</evidence>
<evidence type="ECO:0000313" key="2">
    <source>
        <dbReference type="Proteomes" id="UP001162060"/>
    </source>
</evidence>